<organism evidence="1 2">
    <name type="scientific">Cichlidogyrus casuarinus</name>
    <dbReference type="NCBI Taxonomy" id="1844966"/>
    <lineage>
        <taxon>Eukaryota</taxon>
        <taxon>Metazoa</taxon>
        <taxon>Spiralia</taxon>
        <taxon>Lophotrochozoa</taxon>
        <taxon>Platyhelminthes</taxon>
        <taxon>Monogenea</taxon>
        <taxon>Monopisthocotylea</taxon>
        <taxon>Dactylogyridea</taxon>
        <taxon>Ancyrocephalidae</taxon>
        <taxon>Cichlidogyrus</taxon>
    </lineage>
</organism>
<protein>
    <submittedName>
        <fullName evidence="1">Uncharacterized protein</fullName>
    </submittedName>
</protein>
<dbReference type="Proteomes" id="UP001626550">
    <property type="component" value="Unassembled WGS sequence"/>
</dbReference>
<evidence type="ECO:0000313" key="1">
    <source>
        <dbReference type="EMBL" id="KAL3312104.1"/>
    </source>
</evidence>
<gene>
    <name evidence="1" type="ORF">Ciccas_009312</name>
</gene>
<comment type="caution">
    <text evidence="1">The sequence shown here is derived from an EMBL/GenBank/DDBJ whole genome shotgun (WGS) entry which is preliminary data.</text>
</comment>
<sequence length="56" mass="6271">MNAWRVEEVDRLIEFRFTSPAQLVDRNAYNKGGAVSFSNGKKTLRLRASGGAVEEQ</sequence>
<keyword evidence="2" id="KW-1185">Reference proteome</keyword>
<evidence type="ECO:0000313" key="2">
    <source>
        <dbReference type="Proteomes" id="UP001626550"/>
    </source>
</evidence>
<accession>A0ABD2PXF5</accession>
<dbReference type="AlphaFoldDB" id="A0ABD2PXF5"/>
<proteinExistence type="predicted"/>
<name>A0ABD2PXF5_9PLAT</name>
<reference evidence="1 2" key="1">
    <citation type="submission" date="2024-11" db="EMBL/GenBank/DDBJ databases">
        <title>Adaptive evolution of stress response genes in parasites aligns with host niche diversity.</title>
        <authorList>
            <person name="Hahn C."/>
            <person name="Resl P."/>
        </authorList>
    </citation>
    <scope>NUCLEOTIDE SEQUENCE [LARGE SCALE GENOMIC DNA]</scope>
    <source>
        <strain evidence="1">EGGRZ-B1_66</strain>
        <tissue evidence="1">Body</tissue>
    </source>
</reference>
<feature type="non-terminal residue" evidence="1">
    <location>
        <position position="56"/>
    </location>
</feature>
<dbReference type="EMBL" id="JBJKFK010001854">
    <property type="protein sequence ID" value="KAL3312104.1"/>
    <property type="molecule type" value="Genomic_DNA"/>
</dbReference>